<reference evidence="11 12" key="1">
    <citation type="submission" date="2020-07" db="EMBL/GenBank/DDBJ databases">
        <title>Taxonomic revisions and descriptions of new bacterial species based on genomic comparisons in the high-G+C-content subgroup of the family Alcaligenaceae.</title>
        <authorList>
            <person name="Szabo A."/>
            <person name="Felfoldi T."/>
        </authorList>
    </citation>
    <scope>NUCLEOTIDE SEQUENCE [LARGE SCALE GENOMIC DNA]</scope>
    <source>
        <strain evidence="11 12">DSM 25264</strain>
    </source>
</reference>
<dbReference type="GO" id="GO:0051537">
    <property type="term" value="F:2 iron, 2 sulfur cluster binding"/>
    <property type="evidence" value="ECO:0007669"/>
    <property type="project" value="UniProtKB-KW"/>
</dbReference>
<dbReference type="PRINTS" id="PR00090">
    <property type="entry name" value="RNGDIOXGNASE"/>
</dbReference>
<keyword evidence="4" id="KW-0058">Aromatic hydrocarbons catabolism</keyword>
<comment type="similarity">
    <text evidence="1">Belongs to the bacterial ring-hydroxylating dioxygenase alpha subunit family.</text>
</comment>
<dbReference type="InterPro" id="IPR043266">
    <property type="entry name" value="RHO_NdoB-like_C"/>
</dbReference>
<evidence type="ECO:0000256" key="9">
    <source>
        <dbReference type="ARBA" id="ARBA00023027"/>
    </source>
</evidence>
<keyword evidence="2" id="KW-0001">2Fe-2S</keyword>
<evidence type="ECO:0000259" key="10">
    <source>
        <dbReference type="PROSITE" id="PS51296"/>
    </source>
</evidence>
<dbReference type="SUPFAM" id="SSF55961">
    <property type="entry name" value="Bet v1-like"/>
    <property type="match status" value="1"/>
</dbReference>
<dbReference type="GO" id="GO:0005506">
    <property type="term" value="F:iron ion binding"/>
    <property type="evidence" value="ECO:0007669"/>
    <property type="project" value="InterPro"/>
</dbReference>
<proteinExistence type="inferred from homology"/>
<dbReference type="SUPFAM" id="SSF50022">
    <property type="entry name" value="ISP domain"/>
    <property type="match status" value="1"/>
</dbReference>
<evidence type="ECO:0000313" key="11">
    <source>
        <dbReference type="EMBL" id="NYT38544.1"/>
    </source>
</evidence>
<feature type="domain" description="Rieske" evidence="10">
    <location>
        <begin position="38"/>
        <end position="137"/>
    </location>
</feature>
<comment type="caution">
    <text evidence="11">The sequence shown here is derived from an EMBL/GenBank/DDBJ whole genome shotgun (WGS) entry which is preliminary data.</text>
</comment>
<dbReference type="InterPro" id="IPR001663">
    <property type="entry name" value="Rng_hydr_dOase-A"/>
</dbReference>
<dbReference type="PROSITE" id="PS51296">
    <property type="entry name" value="RIESKE"/>
    <property type="match status" value="1"/>
</dbReference>
<sequence>MEPVEQLVRADEGLVKRAIFSDEEIFREEINRIFSRAWLFVGHESLIPNPDDYFVSRMGSDSVILTRNRQGEIQVLLNSCTHRGMKLCRYDQGNNRTFTCPYHGWSFSTDGNLVERPGELVGVPGHASHYKGDLDKKQWGLKRVAHVHNYKGAIFATWDAGAPAFEDYLGDMRYYLDSALDHRDGSPGGSIVIGGVQKWRVGSNWKMPAENFIGDLYHDISHRSVDIVGIGPSGGRGRRDAMKGRVAIAFPALGHGLLGNLPHYEEPEYQANYAADPEIEKYYRDVHQARIRNLGNQMRVRHRVGTIFPNMSFHGWQPRTITVYHPISPSEMEMWRMYLVDADAPAGVKEAARHYFLRYSGPGGMTESDDMENWTGATEASRGSIAREMYFNYQMGIGHCKPVPELRGAVVSNEFTEENARAYYRRWGQFMSGKSWDELMPTYEIKDEACLPLTGSQLP</sequence>
<dbReference type="PANTHER" id="PTHR43756:SF1">
    <property type="entry name" value="3-PHENYLPROPIONATE_CINNAMIC ACID DIOXYGENASE SUBUNIT ALPHA"/>
    <property type="match status" value="1"/>
</dbReference>
<dbReference type="RefSeq" id="WP_129970922.1">
    <property type="nucleotide sequence ID" value="NZ_JACCEW010000006.1"/>
</dbReference>
<dbReference type="Pfam" id="PF00848">
    <property type="entry name" value="Ring_hydroxyl_A"/>
    <property type="match status" value="1"/>
</dbReference>
<keyword evidence="9" id="KW-0520">NAD</keyword>
<evidence type="ECO:0000256" key="3">
    <source>
        <dbReference type="ARBA" id="ARBA00022723"/>
    </source>
</evidence>
<keyword evidence="7" id="KW-0408">Iron</keyword>
<keyword evidence="3" id="KW-0479">Metal-binding</keyword>
<dbReference type="InterPro" id="IPR017941">
    <property type="entry name" value="Rieske_2Fe-2S"/>
</dbReference>
<dbReference type="InterPro" id="IPR036922">
    <property type="entry name" value="Rieske_2Fe-2S_sf"/>
</dbReference>
<evidence type="ECO:0000313" key="12">
    <source>
        <dbReference type="Proteomes" id="UP000580517"/>
    </source>
</evidence>
<dbReference type="Proteomes" id="UP000580517">
    <property type="component" value="Unassembled WGS sequence"/>
</dbReference>
<evidence type="ECO:0000256" key="1">
    <source>
        <dbReference type="ARBA" id="ARBA00008751"/>
    </source>
</evidence>
<dbReference type="CDD" id="cd08881">
    <property type="entry name" value="RHO_alpha_C_NDO-like"/>
    <property type="match status" value="1"/>
</dbReference>
<dbReference type="AlphaFoldDB" id="A0A853FCJ6"/>
<name>A0A853FCJ6_9BURK</name>
<evidence type="ECO:0000256" key="6">
    <source>
        <dbReference type="ARBA" id="ARBA00023002"/>
    </source>
</evidence>
<protein>
    <submittedName>
        <fullName evidence="11">Aromatic ring-hydroxylating dioxygenase subunit alpha</fullName>
    </submittedName>
</protein>
<evidence type="ECO:0000256" key="2">
    <source>
        <dbReference type="ARBA" id="ARBA00022714"/>
    </source>
</evidence>
<dbReference type="PROSITE" id="PS00570">
    <property type="entry name" value="RING_HYDROXYL_ALPHA"/>
    <property type="match status" value="1"/>
</dbReference>
<dbReference type="OrthoDB" id="9790995at2"/>
<evidence type="ECO:0000256" key="8">
    <source>
        <dbReference type="ARBA" id="ARBA00023014"/>
    </source>
</evidence>
<keyword evidence="6" id="KW-0560">Oxidoreductase</keyword>
<dbReference type="Gene3D" id="3.90.380.10">
    <property type="entry name" value="Naphthalene 1,2-dioxygenase Alpha Subunit, Chain A, domain 1"/>
    <property type="match status" value="1"/>
</dbReference>
<keyword evidence="12" id="KW-1185">Reference proteome</keyword>
<keyword evidence="8" id="KW-0411">Iron-sulfur</keyword>
<gene>
    <name evidence="11" type="ORF">H0A68_16795</name>
</gene>
<dbReference type="Gene3D" id="2.102.10.10">
    <property type="entry name" value="Rieske [2Fe-2S] iron-sulphur domain"/>
    <property type="match status" value="1"/>
</dbReference>
<dbReference type="PANTHER" id="PTHR43756">
    <property type="entry name" value="CHOLINE MONOOXYGENASE, CHLOROPLASTIC"/>
    <property type="match status" value="1"/>
</dbReference>
<evidence type="ECO:0000256" key="5">
    <source>
        <dbReference type="ARBA" id="ARBA00022964"/>
    </source>
</evidence>
<dbReference type="GO" id="GO:0051213">
    <property type="term" value="F:dioxygenase activity"/>
    <property type="evidence" value="ECO:0007669"/>
    <property type="project" value="UniProtKB-KW"/>
</dbReference>
<accession>A0A853FCJ6</accession>
<evidence type="ECO:0000256" key="7">
    <source>
        <dbReference type="ARBA" id="ARBA00023004"/>
    </source>
</evidence>
<evidence type="ECO:0000256" key="4">
    <source>
        <dbReference type="ARBA" id="ARBA00022797"/>
    </source>
</evidence>
<dbReference type="InterPro" id="IPR015879">
    <property type="entry name" value="Ring_hydroxy_dOase_asu_C_dom"/>
</dbReference>
<dbReference type="InterPro" id="IPR015881">
    <property type="entry name" value="ARHD_Rieske_2Fe_2S"/>
</dbReference>
<dbReference type="EMBL" id="JACCEW010000006">
    <property type="protein sequence ID" value="NYT38544.1"/>
    <property type="molecule type" value="Genomic_DNA"/>
</dbReference>
<keyword evidence="5 11" id="KW-0223">Dioxygenase</keyword>
<dbReference type="Pfam" id="PF00355">
    <property type="entry name" value="Rieske"/>
    <property type="match status" value="1"/>
</dbReference>
<organism evidence="11 12">
    <name type="scientific">Allopusillimonas soli</name>
    <dbReference type="NCBI Taxonomy" id="659016"/>
    <lineage>
        <taxon>Bacteria</taxon>
        <taxon>Pseudomonadati</taxon>
        <taxon>Pseudomonadota</taxon>
        <taxon>Betaproteobacteria</taxon>
        <taxon>Burkholderiales</taxon>
        <taxon>Alcaligenaceae</taxon>
        <taxon>Allopusillimonas</taxon>
    </lineage>
</organism>